<dbReference type="Pfam" id="PF00392">
    <property type="entry name" value="GntR"/>
    <property type="match status" value="1"/>
</dbReference>
<keyword evidence="2" id="KW-0238">DNA-binding</keyword>
<dbReference type="Pfam" id="PF07702">
    <property type="entry name" value="UTRA"/>
    <property type="match status" value="1"/>
</dbReference>
<dbReference type="GO" id="GO:0045892">
    <property type="term" value="P:negative regulation of DNA-templated transcription"/>
    <property type="evidence" value="ECO:0007669"/>
    <property type="project" value="TreeGrafter"/>
</dbReference>
<reference evidence="5" key="1">
    <citation type="submission" date="2024-07" db="EMBL/GenBank/DDBJ databases">
        <authorList>
            <person name="Yu S.T."/>
        </authorList>
    </citation>
    <scope>NUCLEOTIDE SEQUENCE</scope>
    <source>
        <strain evidence="5">R08</strain>
    </source>
</reference>
<dbReference type="SUPFAM" id="SSF46785">
    <property type="entry name" value="Winged helix' DNA-binding domain"/>
    <property type="match status" value="1"/>
</dbReference>
<evidence type="ECO:0000256" key="3">
    <source>
        <dbReference type="ARBA" id="ARBA00023163"/>
    </source>
</evidence>
<evidence type="ECO:0000256" key="1">
    <source>
        <dbReference type="ARBA" id="ARBA00023015"/>
    </source>
</evidence>
<evidence type="ECO:0000259" key="4">
    <source>
        <dbReference type="PROSITE" id="PS50949"/>
    </source>
</evidence>
<dbReference type="SUPFAM" id="SSF64288">
    <property type="entry name" value="Chorismate lyase-like"/>
    <property type="match status" value="1"/>
</dbReference>
<dbReference type="PRINTS" id="PR00035">
    <property type="entry name" value="HTHGNTR"/>
</dbReference>
<accession>A0AB39MRF7</accession>
<dbReference type="PROSITE" id="PS50949">
    <property type="entry name" value="HTH_GNTR"/>
    <property type="match status" value="1"/>
</dbReference>
<dbReference type="GO" id="GO:0003700">
    <property type="term" value="F:DNA-binding transcription factor activity"/>
    <property type="evidence" value="ECO:0007669"/>
    <property type="project" value="InterPro"/>
</dbReference>
<keyword evidence="3" id="KW-0804">Transcription</keyword>
<dbReference type="Gene3D" id="1.10.10.10">
    <property type="entry name" value="Winged helix-like DNA-binding domain superfamily/Winged helix DNA-binding domain"/>
    <property type="match status" value="1"/>
</dbReference>
<keyword evidence="1" id="KW-0805">Transcription regulation</keyword>
<dbReference type="EMBL" id="CP163431">
    <property type="protein sequence ID" value="XDQ07593.1"/>
    <property type="molecule type" value="Genomic_DNA"/>
</dbReference>
<dbReference type="InterPro" id="IPR036390">
    <property type="entry name" value="WH_DNA-bd_sf"/>
</dbReference>
<dbReference type="InterPro" id="IPR000524">
    <property type="entry name" value="Tscrpt_reg_HTH_GntR"/>
</dbReference>
<dbReference type="InterPro" id="IPR028978">
    <property type="entry name" value="Chorismate_lyase_/UTRA_dom_sf"/>
</dbReference>
<name>A0AB39MRF7_9ACTN</name>
<proteinExistence type="predicted"/>
<dbReference type="CDD" id="cd07377">
    <property type="entry name" value="WHTH_GntR"/>
    <property type="match status" value="1"/>
</dbReference>
<dbReference type="InterPro" id="IPR036388">
    <property type="entry name" value="WH-like_DNA-bd_sf"/>
</dbReference>
<dbReference type="PANTHER" id="PTHR44846:SF1">
    <property type="entry name" value="MANNOSYL-D-GLYCERATE TRANSPORT_METABOLISM SYSTEM REPRESSOR MNGR-RELATED"/>
    <property type="match status" value="1"/>
</dbReference>
<feature type="domain" description="HTH gntR-type" evidence="4">
    <location>
        <begin position="17"/>
        <end position="87"/>
    </location>
</feature>
<evidence type="ECO:0000313" key="5">
    <source>
        <dbReference type="EMBL" id="XDQ07593.1"/>
    </source>
</evidence>
<dbReference type="AlphaFoldDB" id="A0AB39MRF7"/>
<sequence length="267" mass="29181">MTTNAKSVEPYRPVPGRTTHVPKYYAVKQQLLAITQALQPGSPMPAERLLAVRFSTSRTTLRQALQELVGEGRLHRIHGKGTFVAPPKLHRNLHLTSHTEDMLAQGLKPASEVLDIGEVTAGEKLSRLLGIGVGEPALFIERLQLASNSPVAIETTHLSARRFPGLLQSLALYPSLYAALAKMYGVYLTEADETIETSLATPREAELLATDVGLPMLLLSRHSRDADGAPVEWTRSVYRGSRYKFVATLRRPFSPSATSAHAARDNG</sequence>
<dbReference type="Gene3D" id="3.40.1410.10">
    <property type="entry name" value="Chorismate lyase-like"/>
    <property type="match status" value="1"/>
</dbReference>
<dbReference type="GO" id="GO:0003677">
    <property type="term" value="F:DNA binding"/>
    <property type="evidence" value="ECO:0007669"/>
    <property type="project" value="UniProtKB-KW"/>
</dbReference>
<protein>
    <submittedName>
        <fullName evidence="5">GntR family transcriptional regulator</fullName>
    </submittedName>
</protein>
<dbReference type="RefSeq" id="WP_369192364.1">
    <property type="nucleotide sequence ID" value="NZ_CP163431.1"/>
</dbReference>
<dbReference type="SMART" id="SM00866">
    <property type="entry name" value="UTRA"/>
    <property type="match status" value="1"/>
</dbReference>
<dbReference type="PANTHER" id="PTHR44846">
    <property type="entry name" value="MANNOSYL-D-GLYCERATE TRANSPORT/METABOLISM SYSTEM REPRESSOR MNGR-RELATED"/>
    <property type="match status" value="1"/>
</dbReference>
<evidence type="ECO:0000256" key="2">
    <source>
        <dbReference type="ARBA" id="ARBA00023125"/>
    </source>
</evidence>
<dbReference type="InterPro" id="IPR011663">
    <property type="entry name" value="UTRA"/>
</dbReference>
<dbReference type="SMART" id="SM00345">
    <property type="entry name" value="HTH_GNTR"/>
    <property type="match status" value="1"/>
</dbReference>
<dbReference type="InterPro" id="IPR050679">
    <property type="entry name" value="Bact_HTH_transcr_reg"/>
</dbReference>
<organism evidence="5">
    <name type="scientific">Streptomyces sp. R08</name>
    <dbReference type="NCBI Taxonomy" id="3238624"/>
    <lineage>
        <taxon>Bacteria</taxon>
        <taxon>Bacillati</taxon>
        <taxon>Actinomycetota</taxon>
        <taxon>Actinomycetes</taxon>
        <taxon>Kitasatosporales</taxon>
        <taxon>Streptomycetaceae</taxon>
        <taxon>Streptomyces</taxon>
    </lineage>
</organism>
<gene>
    <name evidence="5" type="ORF">AB5J58_48765</name>
</gene>